<reference evidence="1 2" key="1">
    <citation type="submission" date="2017-10" db="EMBL/GenBank/DDBJ databases">
        <title>Novel microbial diversity and functional potential in the marine mammal oral microbiome.</title>
        <authorList>
            <person name="Dudek N.K."/>
            <person name="Sun C.L."/>
            <person name="Burstein D."/>
            <person name="Kantor R.S."/>
            <person name="Aliaga Goltsman D.S."/>
            <person name="Bik E.M."/>
            <person name="Thomas B.C."/>
            <person name="Banfield J.F."/>
            <person name="Relman D.A."/>
        </authorList>
    </citation>
    <scope>NUCLEOTIDE SEQUENCE [LARGE SCALE GENOMIC DNA]</scope>
    <source>
        <strain evidence="1">DOLJORAL78_47_202</strain>
    </source>
</reference>
<proteinExistence type="predicted"/>
<gene>
    <name evidence="1" type="ORF">CSA25_05820</name>
</gene>
<protein>
    <submittedName>
        <fullName evidence="1">Uncharacterized protein</fullName>
    </submittedName>
</protein>
<dbReference type="AlphaFoldDB" id="A0A2G6MQU4"/>
<accession>A0A2G6MQU4</accession>
<comment type="caution">
    <text evidence="1">The sequence shown here is derived from an EMBL/GenBank/DDBJ whole genome shotgun (WGS) entry which is preliminary data.</text>
</comment>
<dbReference type="EMBL" id="PDTI01000051">
    <property type="protein sequence ID" value="PIE62340.1"/>
    <property type="molecule type" value="Genomic_DNA"/>
</dbReference>
<dbReference type="Proteomes" id="UP000231203">
    <property type="component" value="Unassembled WGS sequence"/>
</dbReference>
<name>A0A2G6MQU4_9BACT</name>
<sequence length="173" mass="20344">MKYSPIGATFSVNSRTIDIKFGEIGAIFMGLQPIHQLSNTLLRVYPLICHEYLIVVQYPNLSKYRSLPVYPERSMAEHGKTQLRFFDRLLQNANFPNFFYMKELSYPISFFYDLLWANLGERPGRPMAVRWKINLILTNTPCMPALKLIFRLELEKIIYSVRTCRLHIFSLKD</sequence>
<organism evidence="1 2">
    <name type="scientific">Desulfobacter postgatei</name>
    <dbReference type="NCBI Taxonomy" id="2293"/>
    <lineage>
        <taxon>Bacteria</taxon>
        <taxon>Pseudomonadati</taxon>
        <taxon>Thermodesulfobacteriota</taxon>
        <taxon>Desulfobacteria</taxon>
        <taxon>Desulfobacterales</taxon>
        <taxon>Desulfobacteraceae</taxon>
        <taxon>Desulfobacter</taxon>
    </lineage>
</organism>
<evidence type="ECO:0000313" key="2">
    <source>
        <dbReference type="Proteomes" id="UP000231203"/>
    </source>
</evidence>
<evidence type="ECO:0000313" key="1">
    <source>
        <dbReference type="EMBL" id="PIE62340.1"/>
    </source>
</evidence>